<gene>
    <name evidence="4" type="ORF">UY61_C0056G0009</name>
</gene>
<dbReference type="EMBL" id="LCQQ01000056">
    <property type="protein sequence ID" value="KKW19481.1"/>
    <property type="molecule type" value="Genomic_DNA"/>
</dbReference>
<evidence type="ECO:0000256" key="1">
    <source>
        <dbReference type="SAM" id="Phobius"/>
    </source>
</evidence>
<keyword evidence="1" id="KW-1133">Transmembrane helix</keyword>
<evidence type="ECO:0000313" key="5">
    <source>
        <dbReference type="Proteomes" id="UP000034201"/>
    </source>
</evidence>
<dbReference type="PROSITE" id="PS51841">
    <property type="entry name" value="LTD"/>
    <property type="match status" value="2"/>
</dbReference>
<evidence type="ECO:0000313" key="4">
    <source>
        <dbReference type="EMBL" id="KKW19481.1"/>
    </source>
</evidence>
<dbReference type="InterPro" id="IPR001322">
    <property type="entry name" value="Lamin_tail_dom"/>
</dbReference>
<feature type="domain" description="LTD" evidence="3">
    <location>
        <begin position="281"/>
        <end position="390"/>
    </location>
</feature>
<dbReference type="InterPro" id="IPR000601">
    <property type="entry name" value="PKD_dom"/>
</dbReference>
<dbReference type="InterPro" id="IPR013783">
    <property type="entry name" value="Ig-like_fold"/>
</dbReference>
<organism evidence="4 5">
    <name type="scientific">Candidatus Adlerbacteria bacterium GW2011_GWC1_50_9</name>
    <dbReference type="NCBI Taxonomy" id="1618608"/>
    <lineage>
        <taxon>Bacteria</taxon>
        <taxon>Candidatus Adleribacteriota</taxon>
    </lineage>
</organism>
<name>A0A0G1WL35_9BACT</name>
<dbReference type="Pfam" id="PF00932">
    <property type="entry name" value="LTD"/>
    <property type="match status" value="1"/>
</dbReference>
<dbReference type="AlphaFoldDB" id="A0A0G1WL35"/>
<keyword evidence="1" id="KW-0472">Membrane</keyword>
<evidence type="ECO:0000259" key="3">
    <source>
        <dbReference type="PROSITE" id="PS51841"/>
    </source>
</evidence>
<dbReference type="SUPFAM" id="SSF49299">
    <property type="entry name" value="PKD domain"/>
    <property type="match status" value="1"/>
</dbReference>
<feature type="transmembrane region" description="Helical" evidence="1">
    <location>
        <begin position="7"/>
        <end position="28"/>
    </location>
</feature>
<comment type="caution">
    <text evidence="4">The sequence shown here is derived from an EMBL/GenBank/DDBJ whole genome shotgun (WGS) entry which is preliminary data.</text>
</comment>
<dbReference type="InterPro" id="IPR036415">
    <property type="entry name" value="Lamin_tail_dom_sf"/>
</dbReference>
<accession>A0A0G1WL35</accession>
<dbReference type="SUPFAM" id="SSF74853">
    <property type="entry name" value="Lamin A/C globular tail domain"/>
    <property type="match status" value="2"/>
</dbReference>
<dbReference type="Proteomes" id="UP000034201">
    <property type="component" value="Unassembled WGS sequence"/>
</dbReference>
<dbReference type="InterPro" id="IPR035986">
    <property type="entry name" value="PKD_dom_sf"/>
</dbReference>
<evidence type="ECO:0000259" key="2">
    <source>
        <dbReference type="PROSITE" id="PS50093"/>
    </source>
</evidence>
<reference evidence="4 5" key="1">
    <citation type="journal article" date="2015" name="Nature">
        <title>rRNA introns, odd ribosomes, and small enigmatic genomes across a large radiation of phyla.</title>
        <authorList>
            <person name="Brown C.T."/>
            <person name="Hug L.A."/>
            <person name="Thomas B.C."/>
            <person name="Sharon I."/>
            <person name="Castelle C.J."/>
            <person name="Singh A."/>
            <person name="Wilkins M.J."/>
            <person name="Williams K.H."/>
            <person name="Banfield J.F."/>
        </authorList>
    </citation>
    <scope>NUCLEOTIDE SEQUENCE [LARGE SCALE GENOMIC DNA]</scope>
</reference>
<feature type="domain" description="LTD" evidence="3">
    <location>
        <begin position="21"/>
        <end position="193"/>
    </location>
</feature>
<keyword evidence="1" id="KW-0812">Transmembrane</keyword>
<protein>
    <submittedName>
        <fullName evidence="4">Phospholipase D/competence protein ComEA helix-hairpin-helix domain protein</fullName>
    </submittedName>
</protein>
<feature type="transmembrane region" description="Helical" evidence="1">
    <location>
        <begin position="472"/>
        <end position="492"/>
    </location>
</feature>
<dbReference type="Pfam" id="PF18911">
    <property type="entry name" value="PKD_4"/>
    <property type="match status" value="1"/>
</dbReference>
<dbReference type="PROSITE" id="PS50093">
    <property type="entry name" value="PKD"/>
    <property type="match status" value="1"/>
</dbReference>
<sequence length="524" mass="55154">MEKTERTFDIFTLVILVSLISSGALIFVPSPVEGHVIINEVAWMGSVVGGSPNANAEWIELKNTGSNSIDLSDWTLKAIDGAPDISVSPDECQSTTVQPNGFFLLVRTNDSVLGVSADCVYTGSLGNAGELLELRSASGSLIDSVNAGDGWPSGDNATKDTMQRTSTGGWITVAPTPRIANAVATASSVDPGDSGSSSSTVLPSTSASAVASSASMVRVTAGNDRIVIVGVDARFEGAAYDAGNHIVEAQLRWNFGDGTSALGRTAIHRWEYPGRYAVVLEATRFGEVVSQRITVSAEEAQIGFSLLPDGGVLLENNSTRDTDLSNWRISNRGLIFTFPSNTIVLRGSSIRLSPMALHFSASAEAGLLYPNGDVAQYAHIQTIAGNSGVDVDVEEDIALTVATSSASSESSSETPAVLSVNEIDDSFDTATEIVQSEDVASVPEEEPISESENTRQVAAVAADVDTSSKTSFVWWFGAILVMGLGTIAVSLAPRLRRHATSSASPVTSVELKDWNIIEDIEETR</sequence>
<dbReference type="Gene3D" id="2.60.40.10">
    <property type="entry name" value="Immunoglobulins"/>
    <property type="match status" value="1"/>
</dbReference>
<feature type="domain" description="PKD" evidence="2">
    <location>
        <begin position="252"/>
        <end position="283"/>
    </location>
</feature>
<dbReference type="Gene3D" id="2.60.40.1260">
    <property type="entry name" value="Lamin Tail domain"/>
    <property type="match status" value="1"/>
</dbReference>
<proteinExistence type="predicted"/>